<sequence length="228" mass="27188">MEVSLREMSLKTFVMKRGWIIIFMHLEHPDKNGVVEWKNRTLKEMARTMLCENNLPRYFWAEAVNTAAYIFNRVSIRAMISKTLYELYKGRKPNISHLRSFGCKCFVLNNEKYPIRKFDAKSDEAIFLRYALNSKAYRDFNKMTLTVEELIYVVFDEFNALQREIHADEDDMDDLERQMEEMNLDDKKNSGEKSLGREIEPSSLETLQRIENLHNDLPKSWRYIKDHP</sequence>
<dbReference type="InterPro" id="IPR036397">
    <property type="entry name" value="RNaseH_sf"/>
</dbReference>
<evidence type="ECO:0000256" key="1">
    <source>
        <dbReference type="SAM" id="MobiDB-lite"/>
    </source>
</evidence>
<feature type="domain" description="Retroviral polymerase SH3-like" evidence="2">
    <location>
        <begin position="103"/>
        <end position="160"/>
    </location>
</feature>
<dbReference type="Gene3D" id="3.30.420.10">
    <property type="entry name" value="Ribonuclease H-like superfamily/Ribonuclease H"/>
    <property type="match status" value="1"/>
</dbReference>
<evidence type="ECO:0000313" key="4">
    <source>
        <dbReference type="Proteomes" id="UP000026915"/>
    </source>
</evidence>
<dbReference type="EMBL" id="CM001887">
    <property type="protein sequence ID" value="EOY31675.1"/>
    <property type="molecule type" value="Genomic_DNA"/>
</dbReference>
<reference evidence="3 4" key="1">
    <citation type="journal article" date="2013" name="Genome Biol.">
        <title>The genome sequence of the most widely cultivated cacao type and its use to identify candidate genes regulating pod color.</title>
        <authorList>
            <person name="Motamayor J.C."/>
            <person name="Mockaitis K."/>
            <person name="Schmutz J."/>
            <person name="Haiminen N."/>
            <person name="Iii D.L."/>
            <person name="Cornejo O."/>
            <person name="Findley S.D."/>
            <person name="Zheng P."/>
            <person name="Utro F."/>
            <person name="Royaert S."/>
            <person name="Saski C."/>
            <person name="Jenkins J."/>
            <person name="Podicheti R."/>
            <person name="Zhao M."/>
            <person name="Scheffler B.E."/>
            <person name="Stack J.C."/>
            <person name="Feltus F.A."/>
            <person name="Mustiga G.M."/>
            <person name="Amores F."/>
            <person name="Phillips W."/>
            <person name="Marelli J.P."/>
            <person name="May G.D."/>
            <person name="Shapiro H."/>
            <person name="Ma J."/>
            <person name="Bustamante C.D."/>
            <person name="Schnell R.J."/>
            <person name="Main D."/>
            <person name="Gilbert D."/>
            <person name="Parida L."/>
            <person name="Kuhn D.N."/>
        </authorList>
    </citation>
    <scope>NUCLEOTIDE SEQUENCE [LARGE SCALE GENOMIC DNA]</scope>
    <source>
        <strain evidence="4">cv. Matina 1-6</strain>
    </source>
</reference>
<dbReference type="InterPro" id="IPR039537">
    <property type="entry name" value="Retrotran_Ty1/copia-like"/>
</dbReference>
<name>A0A061GPE0_THECC</name>
<evidence type="ECO:0000313" key="3">
    <source>
        <dbReference type="EMBL" id="EOY31675.1"/>
    </source>
</evidence>
<dbReference type="PANTHER" id="PTHR42648:SF19">
    <property type="entry name" value="RNA-DIRECTED DNA POLYMERASE"/>
    <property type="match status" value="1"/>
</dbReference>
<organism evidence="3 4">
    <name type="scientific">Theobroma cacao</name>
    <name type="common">Cacao</name>
    <name type="synonym">Cocoa</name>
    <dbReference type="NCBI Taxonomy" id="3641"/>
    <lineage>
        <taxon>Eukaryota</taxon>
        <taxon>Viridiplantae</taxon>
        <taxon>Streptophyta</taxon>
        <taxon>Embryophyta</taxon>
        <taxon>Tracheophyta</taxon>
        <taxon>Spermatophyta</taxon>
        <taxon>Magnoliopsida</taxon>
        <taxon>eudicotyledons</taxon>
        <taxon>Gunneridae</taxon>
        <taxon>Pentapetalae</taxon>
        <taxon>rosids</taxon>
        <taxon>malvids</taxon>
        <taxon>Malvales</taxon>
        <taxon>Malvaceae</taxon>
        <taxon>Byttnerioideae</taxon>
        <taxon>Theobroma</taxon>
    </lineage>
</organism>
<dbReference type="STRING" id="3641.A0A061GPE0"/>
<dbReference type="eggNOG" id="KOG0017">
    <property type="taxonomic scope" value="Eukaryota"/>
</dbReference>
<evidence type="ECO:0000259" key="2">
    <source>
        <dbReference type="Pfam" id="PF25597"/>
    </source>
</evidence>
<dbReference type="SUPFAM" id="SSF53098">
    <property type="entry name" value="Ribonuclease H-like"/>
    <property type="match status" value="1"/>
</dbReference>
<dbReference type="Gramene" id="EOY31675">
    <property type="protein sequence ID" value="EOY31675"/>
    <property type="gene ID" value="TCM_038720"/>
</dbReference>
<dbReference type="PANTHER" id="PTHR42648">
    <property type="entry name" value="TRANSPOSASE, PUTATIVE-RELATED"/>
    <property type="match status" value="1"/>
</dbReference>
<dbReference type="HOGENOM" id="CLU_1216606_0_0_1"/>
<accession>A0A061GPE0</accession>
<dbReference type="Pfam" id="PF25597">
    <property type="entry name" value="SH3_retrovirus"/>
    <property type="match status" value="1"/>
</dbReference>
<dbReference type="InterPro" id="IPR012337">
    <property type="entry name" value="RNaseH-like_sf"/>
</dbReference>
<feature type="region of interest" description="Disordered" evidence="1">
    <location>
        <begin position="181"/>
        <end position="201"/>
    </location>
</feature>
<dbReference type="InParanoid" id="A0A061GPE0"/>
<feature type="compositionally biased region" description="Basic and acidic residues" evidence="1">
    <location>
        <begin position="181"/>
        <end position="200"/>
    </location>
</feature>
<dbReference type="GO" id="GO:0003676">
    <property type="term" value="F:nucleic acid binding"/>
    <property type="evidence" value="ECO:0007669"/>
    <property type="project" value="InterPro"/>
</dbReference>
<dbReference type="AlphaFoldDB" id="A0A061GPE0"/>
<keyword evidence="4" id="KW-1185">Reference proteome</keyword>
<protein>
    <recommendedName>
        <fullName evidence="2">Retroviral polymerase SH3-like domain-containing protein</fullName>
    </recommendedName>
</protein>
<proteinExistence type="predicted"/>
<dbReference type="Proteomes" id="UP000026915">
    <property type="component" value="Chromosome 9"/>
</dbReference>
<dbReference type="InterPro" id="IPR057670">
    <property type="entry name" value="SH3_retrovirus"/>
</dbReference>
<gene>
    <name evidence="3" type="ORF">TCM_038720</name>
</gene>